<dbReference type="EMBL" id="QGNW01000060">
    <property type="protein sequence ID" value="RVX04546.1"/>
    <property type="molecule type" value="Genomic_DNA"/>
</dbReference>
<reference evidence="1 2" key="1">
    <citation type="journal article" date="2018" name="PLoS Genet.">
        <title>Population sequencing reveals clonal diversity and ancestral inbreeding in the grapevine cultivar Chardonnay.</title>
        <authorList>
            <person name="Roach M.J."/>
            <person name="Johnson D.L."/>
            <person name="Bohlmann J."/>
            <person name="van Vuuren H.J."/>
            <person name="Jones S.J."/>
            <person name="Pretorius I.S."/>
            <person name="Schmidt S.A."/>
            <person name="Borneman A.R."/>
        </authorList>
    </citation>
    <scope>NUCLEOTIDE SEQUENCE [LARGE SCALE GENOMIC DNA]</scope>
    <source>
        <strain evidence="2">cv. Chardonnay</strain>
        <tissue evidence="1">Leaf</tissue>
    </source>
</reference>
<gene>
    <name evidence="1" type="ORF">CK203_023405</name>
</gene>
<dbReference type="Proteomes" id="UP000288805">
    <property type="component" value="Unassembled WGS sequence"/>
</dbReference>
<name>A0A438J6K7_VITVI</name>
<evidence type="ECO:0000313" key="1">
    <source>
        <dbReference type="EMBL" id="RVX04546.1"/>
    </source>
</evidence>
<dbReference type="AlphaFoldDB" id="A0A438J6K7"/>
<organism evidence="1 2">
    <name type="scientific">Vitis vinifera</name>
    <name type="common">Grape</name>
    <dbReference type="NCBI Taxonomy" id="29760"/>
    <lineage>
        <taxon>Eukaryota</taxon>
        <taxon>Viridiplantae</taxon>
        <taxon>Streptophyta</taxon>
        <taxon>Embryophyta</taxon>
        <taxon>Tracheophyta</taxon>
        <taxon>Spermatophyta</taxon>
        <taxon>Magnoliopsida</taxon>
        <taxon>eudicotyledons</taxon>
        <taxon>Gunneridae</taxon>
        <taxon>Pentapetalae</taxon>
        <taxon>rosids</taxon>
        <taxon>Vitales</taxon>
        <taxon>Vitaceae</taxon>
        <taxon>Viteae</taxon>
        <taxon>Vitis</taxon>
    </lineage>
</organism>
<sequence length="157" mass="17253">MFEGVVRSLGAGRFLDWRALDASGLAGGVLICWDQKISGNFGLGGGPILNLLDVFGRLECNKSAALQQVEYWDQVEKEQEVRTGIADAFQQLLTEDSEWKANIGGLNLNQISQQEVEILEFPFSEDEVHSALMDMNGTRLQDRMASLWPFGNAAGSS</sequence>
<evidence type="ECO:0000313" key="2">
    <source>
        <dbReference type="Proteomes" id="UP000288805"/>
    </source>
</evidence>
<comment type="caution">
    <text evidence="1">The sequence shown here is derived from an EMBL/GenBank/DDBJ whole genome shotgun (WGS) entry which is preliminary data.</text>
</comment>
<proteinExistence type="predicted"/>
<protein>
    <submittedName>
        <fullName evidence="1">Uncharacterized protein</fullName>
    </submittedName>
</protein>
<accession>A0A438J6K7</accession>